<dbReference type="VEuPathDB" id="FungiDB:SPPG_05048"/>
<evidence type="ECO:0000256" key="1">
    <source>
        <dbReference type="SAM" id="MobiDB-lite"/>
    </source>
</evidence>
<feature type="compositionally biased region" description="Basic and acidic residues" evidence="1">
    <location>
        <begin position="206"/>
        <end position="219"/>
    </location>
</feature>
<organism evidence="2 3">
    <name type="scientific">Spizellomyces punctatus (strain DAOM BR117)</name>
    <dbReference type="NCBI Taxonomy" id="645134"/>
    <lineage>
        <taxon>Eukaryota</taxon>
        <taxon>Fungi</taxon>
        <taxon>Fungi incertae sedis</taxon>
        <taxon>Chytridiomycota</taxon>
        <taxon>Chytridiomycota incertae sedis</taxon>
        <taxon>Chytridiomycetes</taxon>
        <taxon>Spizellomycetales</taxon>
        <taxon>Spizellomycetaceae</taxon>
        <taxon>Spizellomyces</taxon>
    </lineage>
</organism>
<dbReference type="Proteomes" id="UP000053201">
    <property type="component" value="Unassembled WGS sequence"/>
</dbReference>
<evidence type="ECO:0000313" key="2">
    <source>
        <dbReference type="EMBL" id="KNC99667.1"/>
    </source>
</evidence>
<dbReference type="GeneID" id="27688463"/>
<dbReference type="EMBL" id="KQ257457">
    <property type="protein sequence ID" value="KNC99667.1"/>
    <property type="molecule type" value="Genomic_DNA"/>
</dbReference>
<keyword evidence="3" id="KW-1185">Reference proteome</keyword>
<dbReference type="AlphaFoldDB" id="A0A0L0HEZ6"/>
<gene>
    <name evidence="2" type="ORF">SPPG_05048</name>
</gene>
<feature type="region of interest" description="Disordered" evidence="1">
    <location>
        <begin position="204"/>
        <end position="223"/>
    </location>
</feature>
<protein>
    <submittedName>
        <fullName evidence="2">Uncharacterized protein</fullName>
    </submittedName>
</protein>
<reference evidence="2 3" key="1">
    <citation type="submission" date="2009-08" db="EMBL/GenBank/DDBJ databases">
        <title>The Genome Sequence of Spizellomyces punctatus strain DAOM BR117.</title>
        <authorList>
            <consortium name="The Broad Institute Genome Sequencing Platform"/>
            <person name="Russ C."/>
            <person name="Cuomo C."/>
            <person name="Shea T."/>
            <person name="Young S.K."/>
            <person name="Zeng Q."/>
            <person name="Koehrsen M."/>
            <person name="Haas B."/>
            <person name="Borodovsky M."/>
            <person name="Guigo R."/>
            <person name="Alvarado L."/>
            <person name="Berlin A."/>
            <person name="Bochicchio J."/>
            <person name="Borenstein D."/>
            <person name="Chapman S."/>
            <person name="Chen Z."/>
            <person name="Engels R."/>
            <person name="Freedman E."/>
            <person name="Gellesch M."/>
            <person name="Goldberg J."/>
            <person name="Griggs A."/>
            <person name="Gujja S."/>
            <person name="Heiman D."/>
            <person name="Hepburn T."/>
            <person name="Howarth C."/>
            <person name="Jen D."/>
            <person name="Larson L."/>
            <person name="Lewis B."/>
            <person name="Mehta T."/>
            <person name="Park D."/>
            <person name="Pearson M."/>
            <person name="Roberts A."/>
            <person name="Saif S."/>
            <person name="Shenoy N."/>
            <person name="Sisk P."/>
            <person name="Stolte C."/>
            <person name="Sykes S."/>
            <person name="Thomson T."/>
            <person name="Walk T."/>
            <person name="White J."/>
            <person name="Yandava C."/>
            <person name="Burger G."/>
            <person name="Gray M.W."/>
            <person name="Holland P.W.H."/>
            <person name="King N."/>
            <person name="Lang F.B.F."/>
            <person name="Roger A.J."/>
            <person name="Ruiz-Trillo I."/>
            <person name="Lander E."/>
            <person name="Nusbaum C."/>
        </authorList>
    </citation>
    <scope>NUCLEOTIDE SEQUENCE [LARGE SCALE GENOMIC DNA]</scope>
    <source>
        <strain evidence="2 3">DAOM BR117</strain>
    </source>
</reference>
<dbReference type="RefSeq" id="XP_016607707.1">
    <property type="nucleotide sequence ID" value="XM_016753286.1"/>
</dbReference>
<dbReference type="InParanoid" id="A0A0L0HEZ6"/>
<proteinExistence type="predicted"/>
<sequence length="241" mass="26124">MGVAAPQLIYWWRYRSLPFPHWLGPPQVVRGTLKSNAPIAILRTGFFGRGNPIGGVGHAIRASRVRFGLTRDLSKTSSSLQTAVFPPLKSEGGLTTKSIIHVGESGKLINRISNVLEPLQDLDLAIEGSSIVRVLPRMESGQARSPNLEDVHMTPFNAGVLEPGEGGRRGNPTYFPPTGIPPAEQVSAGESGSFMPRALRQFWDGDVAHKDPPEGDSETKASQWVLDIEKDIVDDLSGQAR</sequence>
<name>A0A0L0HEZ6_SPIPD</name>
<evidence type="ECO:0000313" key="3">
    <source>
        <dbReference type="Proteomes" id="UP000053201"/>
    </source>
</evidence>
<dbReference type="STRING" id="645134.A0A0L0HEZ6"/>
<accession>A0A0L0HEZ6</accession>